<keyword evidence="3" id="KW-1185">Reference proteome</keyword>
<organism evidence="2 3">
    <name type="scientific">Marinifilum breve</name>
    <dbReference type="NCBI Taxonomy" id="2184082"/>
    <lineage>
        <taxon>Bacteria</taxon>
        <taxon>Pseudomonadati</taxon>
        <taxon>Bacteroidota</taxon>
        <taxon>Bacteroidia</taxon>
        <taxon>Marinilabiliales</taxon>
        <taxon>Marinifilaceae</taxon>
    </lineage>
</organism>
<dbReference type="OrthoDB" id="9811177at2"/>
<reference evidence="2 3" key="1">
    <citation type="submission" date="2018-05" db="EMBL/GenBank/DDBJ databases">
        <title>Marinifilum breve JC075T sp. nov., a marine bacterium isolated from Yongle Blue Hole in the South China Sea.</title>
        <authorList>
            <person name="Fu T."/>
        </authorList>
    </citation>
    <scope>NUCLEOTIDE SEQUENCE [LARGE SCALE GENOMIC DNA]</scope>
    <source>
        <strain evidence="2 3">JC075</strain>
    </source>
</reference>
<dbReference type="EMBL" id="QFLI01000002">
    <property type="protein sequence ID" value="PXY01926.1"/>
    <property type="molecule type" value="Genomic_DNA"/>
</dbReference>
<protein>
    <submittedName>
        <fullName evidence="2">M48 family peptidase</fullName>
    </submittedName>
</protein>
<dbReference type="Pfam" id="PF01863">
    <property type="entry name" value="YgjP-like"/>
    <property type="match status" value="1"/>
</dbReference>
<dbReference type="CDD" id="cd07344">
    <property type="entry name" value="M48_yhfN_like"/>
    <property type="match status" value="1"/>
</dbReference>
<proteinExistence type="predicted"/>
<accession>A0A2V4A021</accession>
<dbReference type="InterPro" id="IPR053136">
    <property type="entry name" value="UTP_pyrophosphatase-like"/>
</dbReference>
<evidence type="ECO:0000313" key="2">
    <source>
        <dbReference type="EMBL" id="PXY01926.1"/>
    </source>
</evidence>
<feature type="domain" description="YgjP-like metallopeptidase" evidence="1">
    <location>
        <begin position="24"/>
        <end position="235"/>
    </location>
</feature>
<sequence>MPTEKIIYIKDIGEVALRTDKRFKRLSIRMAPTKGIWINVPNGISIEEAIKFAEENKAWIIQAKRKKDAKESKQTIFNQDTKFKTKYHELRITQTDAKSYASKLNNGILEVMYPVGMEIVNTDLQEFIRKSIIETLRREAKYYLPKRIEFLAKQHGFKYHSVQIKNTRSRWGSCSHDNKINLSLHLMRLPEDLSDMVILHELCHTVVKNHSSHFWELLASHCPNLTEKKNRIKKHSINIL</sequence>
<evidence type="ECO:0000313" key="3">
    <source>
        <dbReference type="Proteomes" id="UP000248079"/>
    </source>
</evidence>
<evidence type="ECO:0000259" key="1">
    <source>
        <dbReference type="Pfam" id="PF01863"/>
    </source>
</evidence>
<dbReference type="RefSeq" id="WP_110359562.1">
    <property type="nucleotide sequence ID" value="NZ_QFLI01000002.1"/>
</dbReference>
<dbReference type="InterPro" id="IPR002725">
    <property type="entry name" value="YgjP-like_metallopeptidase"/>
</dbReference>
<dbReference type="Proteomes" id="UP000248079">
    <property type="component" value="Unassembled WGS sequence"/>
</dbReference>
<comment type="caution">
    <text evidence="2">The sequence shown here is derived from an EMBL/GenBank/DDBJ whole genome shotgun (WGS) entry which is preliminary data.</text>
</comment>
<dbReference type="Gene3D" id="3.30.2010.10">
    <property type="entry name" value="Metalloproteases ('zincins'), catalytic domain"/>
    <property type="match status" value="1"/>
</dbReference>
<dbReference type="PANTHER" id="PTHR30399:SF1">
    <property type="entry name" value="UTP PYROPHOSPHATASE"/>
    <property type="match status" value="1"/>
</dbReference>
<dbReference type="PANTHER" id="PTHR30399">
    <property type="entry name" value="UNCHARACTERIZED PROTEIN YGJP"/>
    <property type="match status" value="1"/>
</dbReference>
<gene>
    <name evidence="2" type="ORF">DF185_04565</name>
</gene>
<dbReference type="AlphaFoldDB" id="A0A2V4A021"/>
<name>A0A2V4A021_9BACT</name>